<evidence type="ECO:0000313" key="2">
    <source>
        <dbReference type="Proteomes" id="UP001153954"/>
    </source>
</evidence>
<organism evidence="1 2">
    <name type="scientific">Euphydryas editha</name>
    <name type="common">Edith's checkerspot</name>
    <dbReference type="NCBI Taxonomy" id="104508"/>
    <lineage>
        <taxon>Eukaryota</taxon>
        <taxon>Metazoa</taxon>
        <taxon>Ecdysozoa</taxon>
        <taxon>Arthropoda</taxon>
        <taxon>Hexapoda</taxon>
        <taxon>Insecta</taxon>
        <taxon>Pterygota</taxon>
        <taxon>Neoptera</taxon>
        <taxon>Endopterygota</taxon>
        <taxon>Lepidoptera</taxon>
        <taxon>Glossata</taxon>
        <taxon>Ditrysia</taxon>
        <taxon>Papilionoidea</taxon>
        <taxon>Nymphalidae</taxon>
        <taxon>Nymphalinae</taxon>
        <taxon>Euphydryas</taxon>
    </lineage>
</organism>
<protein>
    <submittedName>
        <fullName evidence="1">Uncharacterized protein</fullName>
    </submittedName>
</protein>
<sequence length="170" mass="18563">MIKTLDDSIQNHQDIASDESNSGKVSIEEKCKVNDSIEGDGIKLAALEYDSVVSKVTLECLFNLPFGNFTEIERAGLSLTYIDTTDCASSLASLQSLAKKLQEKDPTKLEYREPNVSAVATPAGRDSYEHEDTVVAEKVCGSVQDSEIKTIENSDCQDAETRVNYSATDN</sequence>
<gene>
    <name evidence="1" type="ORF">EEDITHA_LOCUS8996</name>
</gene>
<dbReference type="EMBL" id="CAKOGL010000013">
    <property type="protein sequence ID" value="CAH2093320.1"/>
    <property type="molecule type" value="Genomic_DNA"/>
</dbReference>
<name>A0AAU9U917_EUPED</name>
<comment type="caution">
    <text evidence="1">The sequence shown here is derived from an EMBL/GenBank/DDBJ whole genome shotgun (WGS) entry which is preliminary data.</text>
</comment>
<proteinExistence type="predicted"/>
<evidence type="ECO:0000313" key="1">
    <source>
        <dbReference type="EMBL" id="CAH2093320.1"/>
    </source>
</evidence>
<dbReference type="Proteomes" id="UP001153954">
    <property type="component" value="Unassembled WGS sequence"/>
</dbReference>
<dbReference type="AlphaFoldDB" id="A0AAU9U917"/>
<reference evidence="1" key="1">
    <citation type="submission" date="2022-03" db="EMBL/GenBank/DDBJ databases">
        <authorList>
            <person name="Tunstrom K."/>
        </authorList>
    </citation>
    <scope>NUCLEOTIDE SEQUENCE</scope>
</reference>
<keyword evidence="2" id="KW-1185">Reference proteome</keyword>
<accession>A0AAU9U917</accession>